<keyword evidence="1" id="KW-0472">Membrane</keyword>
<feature type="transmembrane region" description="Helical" evidence="1">
    <location>
        <begin position="12"/>
        <end position="32"/>
    </location>
</feature>
<name>A0A8J8Q7U5_9EURY</name>
<dbReference type="AlphaFoldDB" id="A0A8J8Q7U5"/>
<gene>
    <name evidence="2" type="ORF">CV102_02615</name>
</gene>
<evidence type="ECO:0000256" key="1">
    <source>
        <dbReference type="SAM" id="Phobius"/>
    </source>
</evidence>
<keyword evidence="3" id="KW-1185">Reference proteome</keyword>
<dbReference type="Proteomes" id="UP000766904">
    <property type="component" value="Unassembled WGS sequence"/>
</dbReference>
<evidence type="ECO:0000313" key="3">
    <source>
        <dbReference type="Proteomes" id="UP000766904"/>
    </source>
</evidence>
<dbReference type="RefSeq" id="WP_148856276.1">
    <property type="nucleotide sequence ID" value="NZ_PHNJ01000001.1"/>
</dbReference>
<protein>
    <submittedName>
        <fullName evidence="2">Uncharacterized protein</fullName>
    </submittedName>
</protein>
<comment type="caution">
    <text evidence="2">The sequence shown here is derived from an EMBL/GenBank/DDBJ whole genome shotgun (WGS) entry which is preliminary data.</text>
</comment>
<dbReference type="OrthoDB" id="204744at2157"/>
<feature type="transmembrane region" description="Helical" evidence="1">
    <location>
        <begin position="44"/>
        <end position="68"/>
    </location>
</feature>
<sequence length="69" mass="6992">MVDIGNPFGVDLATMMFGAGFSLLFSAGAMRYEEQLLGWTSAEMLGAAGAALLVAGTVLGLGLVIAGLR</sequence>
<accession>A0A8J8Q7U5</accession>
<reference evidence="2" key="1">
    <citation type="submission" date="2017-11" db="EMBL/GenBank/DDBJ databases">
        <authorList>
            <person name="Kajale S.C."/>
            <person name="Sharma A."/>
        </authorList>
    </citation>
    <scope>NUCLEOTIDE SEQUENCE</scope>
    <source>
        <strain evidence="2">LS1_42</strain>
    </source>
</reference>
<proteinExistence type="predicted"/>
<keyword evidence="1" id="KW-1133">Transmembrane helix</keyword>
<evidence type="ECO:0000313" key="2">
    <source>
        <dbReference type="EMBL" id="TYL40482.1"/>
    </source>
</evidence>
<organism evidence="2 3">
    <name type="scientific">Natronococcus pandeyae</name>
    <dbReference type="NCBI Taxonomy" id="2055836"/>
    <lineage>
        <taxon>Archaea</taxon>
        <taxon>Methanobacteriati</taxon>
        <taxon>Methanobacteriota</taxon>
        <taxon>Stenosarchaea group</taxon>
        <taxon>Halobacteria</taxon>
        <taxon>Halobacteriales</taxon>
        <taxon>Natrialbaceae</taxon>
        <taxon>Natronococcus</taxon>
    </lineage>
</organism>
<dbReference type="EMBL" id="PHNJ01000001">
    <property type="protein sequence ID" value="TYL40482.1"/>
    <property type="molecule type" value="Genomic_DNA"/>
</dbReference>
<keyword evidence="1" id="KW-0812">Transmembrane</keyword>